<dbReference type="EMBL" id="VSSQ01018686">
    <property type="protein sequence ID" value="MPM62101.1"/>
    <property type="molecule type" value="Genomic_DNA"/>
</dbReference>
<sequence length="150" mass="15717">MDRTLFAGNLPLALFLYFRRWLSHDGEGNHSDLRRIRCAFDRTFSIAQRVAQQPLLSGGAAAAVSRHGGDGLCVSGPEIRRLRGDGGDFARGGRTDRGAGGGAGAEGARDFRGQGGWTTGPQARVLDPAGGKDIGGRGCGDQGRARSADH</sequence>
<feature type="compositionally biased region" description="Basic and acidic residues" evidence="1">
    <location>
        <begin position="84"/>
        <end position="97"/>
    </location>
</feature>
<organism evidence="2">
    <name type="scientific">bioreactor metagenome</name>
    <dbReference type="NCBI Taxonomy" id="1076179"/>
    <lineage>
        <taxon>unclassified sequences</taxon>
        <taxon>metagenomes</taxon>
        <taxon>ecological metagenomes</taxon>
    </lineage>
</organism>
<feature type="compositionally biased region" description="Gly residues" evidence="1">
    <location>
        <begin position="132"/>
        <end position="141"/>
    </location>
</feature>
<proteinExistence type="predicted"/>
<evidence type="ECO:0000256" key="1">
    <source>
        <dbReference type="SAM" id="MobiDB-lite"/>
    </source>
</evidence>
<reference evidence="2" key="1">
    <citation type="submission" date="2019-08" db="EMBL/GenBank/DDBJ databases">
        <authorList>
            <person name="Kucharzyk K."/>
            <person name="Murdoch R.W."/>
            <person name="Higgins S."/>
            <person name="Loffler F."/>
        </authorList>
    </citation>
    <scope>NUCLEOTIDE SEQUENCE</scope>
</reference>
<gene>
    <name evidence="2" type="ORF">SDC9_108967</name>
</gene>
<evidence type="ECO:0000313" key="2">
    <source>
        <dbReference type="EMBL" id="MPM62101.1"/>
    </source>
</evidence>
<accession>A0A645BBR5</accession>
<comment type="caution">
    <text evidence="2">The sequence shown here is derived from an EMBL/GenBank/DDBJ whole genome shotgun (WGS) entry which is preliminary data.</text>
</comment>
<dbReference type="AlphaFoldDB" id="A0A645BBR5"/>
<feature type="region of interest" description="Disordered" evidence="1">
    <location>
        <begin position="84"/>
        <end position="150"/>
    </location>
</feature>
<protein>
    <submittedName>
        <fullName evidence="2">Uncharacterized protein</fullName>
    </submittedName>
</protein>
<name>A0A645BBR5_9ZZZZ</name>